<feature type="domain" description="FAD-binding" evidence="4">
    <location>
        <begin position="2"/>
        <end position="342"/>
    </location>
</feature>
<comment type="caution">
    <text evidence="5">The sequence shown here is derived from an EMBL/GenBank/DDBJ whole genome shotgun (WGS) entry which is preliminary data.</text>
</comment>
<dbReference type="PANTHER" id="PTHR13789">
    <property type="entry name" value="MONOOXYGENASE"/>
    <property type="match status" value="1"/>
</dbReference>
<dbReference type="Gene3D" id="3.50.50.60">
    <property type="entry name" value="FAD/NAD(P)-binding domain"/>
    <property type="match status" value="1"/>
</dbReference>
<dbReference type="Pfam" id="PF01494">
    <property type="entry name" value="FAD_binding_3"/>
    <property type="match status" value="1"/>
</dbReference>
<keyword evidence="6" id="KW-1185">Reference proteome</keyword>
<dbReference type="PANTHER" id="PTHR13789:SF309">
    <property type="entry name" value="PUTATIVE (AFU_ORTHOLOGUE AFUA_6G14510)-RELATED"/>
    <property type="match status" value="1"/>
</dbReference>
<organism evidence="5 6">
    <name type="scientific">Streptomyces albiaxialis</name>
    <dbReference type="NCBI Taxonomy" id="329523"/>
    <lineage>
        <taxon>Bacteria</taxon>
        <taxon>Bacillati</taxon>
        <taxon>Actinomycetota</taxon>
        <taxon>Actinomycetes</taxon>
        <taxon>Kitasatosporales</taxon>
        <taxon>Streptomycetaceae</taxon>
        <taxon>Streptomyces</taxon>
    </lineage>
</organism>
<keyword evidence="2 5" id="KW-0503">Monooxygenase</keyword>
<dbReference type="EMBL" id="BAAAPE010000016">
    <property type="protein sequence ID" value="GAA2097194.1"/>
    <property type="molecule type" value="Genomic_DNA"/>
</dbReference>
<reference evidence="6" key="1">
    <citation type="journal article" date="2019" name="Int. J. Syst. Evol. Microbiol.">
        <title>The Global Catalogue of Microorganisms (GCM) 10K type strain sequencing project: providing services to taxonomists for standard genome sequencing and annotation.</title>
        <authorList>
            <consortium name="The Broad Institute Genomics Platform"/>
            <consortium name="The Broad Institute Genome Sequencing Center for Infectious Disease"/>
            <person name="Wu L."/>
            <person name="Ma J."/>
        </authorList>
    </citation>
    <scope>NUCLEOTIDE SEQUENCE [LARGE SCALE GENOMIC DNA]</scope>
    <source>
        <strain evidence="6">JCM 15478</strain>
    </source>
</reference>
<evidence type="ECO:0000313" key="6">
    <source>
        <dbReference type="Proteomes" id="UP001500016"/>
    </source>
</evidence>
<proteinExistence type="predicted"/>
<dbReference type="InterPro" id="IPR036188">
    <property type="entry name" value="FAD/NAD-bd_sf"/>
</dbReference>
<dbReference type="InterPro" id="IPR050493">
    <property type="entry name" value="FAD-dep_Monooxygenase_BioMet"/>
</dbReference>
<name>A0ABP5IAR5_9ACTN</name>
<keyword evidence="1" id="KW-0560">Oxidoreductase</keyword>
<dbReference type="Proteomes" id="UP001500016">
    <property type="component" value="Unassembled WGS sequence"/>
</dbReference>
<evidence type="ECO:0000256" key="3">
    <source>
        <dbReference type="SAM" id="MobiDB-lite"/>
    </source>
</evidence>
<accession>A0ABP5IAR5</accession>
<sequence>MILVIGGGIAGSAAALALHKAGFEVTVHEAHPETGADIGAFLTLASNGMHALAQLDAAEAVNAVGFPVTGMRALDAAGGRAPAVPLGHPEQALTRYRCVRRADLGAALQREVRRRGIPVRHAARLATVAEDKVGVTAVFADGSRARGDYLVGADGLRSATRATLAPDVRPGYAGQCVFYGYTDRADPPDAEQETLTMIRGSRADFGYLISPGGETYWFARVRGPAASAGEIAGNAPGDWRKRLLPLVARDRTPAADIVAATTGELKVTNALHLPPAIRWRGRRTVLIGDAAHAASPATGQGASMALEDAVVLAKALRDADSSGRALGHYEHHRRPRVERNIAMSHMRTASGPPERLTAGGPALPQSPQRLLSQLDDDLHRLLDWHTPLPHAGDIP</sequence>
<protein>
    <submittedName>
        <fullName evidence="5">FAD-dependent monooxygenase</fullName>
    </submittedName>
</protein>
<dbReference type="SUPFAM" id="SSF51905">
    <property type="entry name" value="FAD/NAD(P)-binding domain"/>
    <property type="match status" value="1"/>
</dbReference>
<dbReference type="PRINTS" id="PR00420">
    <property type="entry name" value="RNGMNOXGNASE"/>
</dbReference>
<evidence type="ECO:0000313" key="5">
    <source>
        <dbReference type="EMBL" id="GAA2097194.1"/>
    </source>
</evidence>
<dbReference type="RefSeq" id="WP_344533677.1">
    <property type="nucleotide sequence ID" value="NZ_BAAAPE010000016.1"/>
</dbReference>
<dbReference type="GO" id="GO:0004497">
    <property type="term" value="F:monooxygenase activity"/>
    <property type="evidence" value="ECO:0007669"/>
    <property type="project" value="UniProtKB-KW"/>
</dbReference>
<dbReference type="InterPro" id="IPR002938">
    <property type="entry name" value="FAD-bd"/>
</dbReference>
<evidence type="ECO:0000259" key="4">
    <source>
        <dbReference type="Pfam" id="PF01494"/>
    </source>
</evidence>
<gene>
    <name evidence="5" type="ORF">GCM10009801_67360</name>
</gene>
<evidence type="ECO:0000256" key="2">
    <source>
        <dbReference type="ARBA" id="ARBA00023033"/>
    </source>
</evidence>
<feature type="region of interest" description="Disordered" evidence="3">
    <location>
        <begin position="348"/>
        <end position="367"/>
    </location>
</feature>
<evidence type="ECO:0000256" key="1">
    <source>
        <dbReference type="ARBA" id="ARBA00023002"/>
    </source>
</evidence>